<feature type="binding site" description="in other chain" evidence="7">
    <location>
        <position position="287"/>
    </location>
    <ligand>
        <name>substrate</name>
        <note>ligand shared between dimeric partners</note>
    </ligand>
</feature>
<feature type="active site" description="Proton acceptor" evidence="6">
    <location>
        <position position="182"/>
    </location>
</feature>
<dbReference type="InterPro" id="IPR006113">
    <property type="entry name" value="6PGDH_Gnd/GntZ"/>
</dbReference>
<accession>A0A084GW94</accession>
<dbReference type="RefSeq" id="WP_029279861.1">
    <property type="nucleotide sequence ID" value="NZ_CP176757.1"/>
</dbReference>
<evidence type="ECO:0000256" key="8">
    <source>
        <dbReference type="PIRSR" id="PIRSR000109-3"/>
    </source>
</evidence>
<dbReference type="InterPro" id="IPR013328">
    <property type="entry name" value="6PGD_dom2"/>
</dbReference>
<dbReference type="PIRSF" id="PIRSF000109">
    <property type="entry name" value="6PGD"/>
    <property type="match status" value="1"/>
</dbReference>
<comment type="function">
    <text evidence="5">Catalyzes the oxidative decarboxylation of 6-phosphogluconate to ribulose 5-phosphate and CO(2), with concomitant reduction of NADP to NADPH.</text>
</comment>
<dbReference type="UniPathway" id="UPA00115">
    <property type="reaction ID" value="UER00410"/>
</dbReference>
<dbReference type="InterPro" id="IPR006114">
    <property type="entry name" value="6PGDH_C"/>
</dbReference>
<dbReference type="FunFam" id="3.40.50.720:FF:000007">
    <property type="entry name" value="6-phosphogluconate dehydrogenase, decarboxylating"/>
    <property type="match status" value="1"/>
</dbReference>
<dbReference type="SUPFAM" id="SSF51735">
    <property type="entry name" value="NAD(P)-binding Rossmann-fold domains"/>
    <property type="match status" value="1"/>
</dbReference>
<comment type="catalytic activity">
    <reaction evidence="5 9">
        <text>6-phospho-D-gluconate + NADP(+) = D-ribulose 5-phosphate + CO2 + NADPH</text>
        <dbReference type="Rhea" id="RHEA:10116"/>
        <dbReference type="ChEBI" id="CHEBI:16526"/>
        <dbReference type="ChEBI" id="CHEBI:57783"/>
        <dbReference type="ChEBI" id="CHEBI:58121"/>
        <dbReference type="ChEBI" id="CHEBI:58349"/>
        <dbReference type="ChEBI" id="CHEBI:58759"/>
        <dbReference type="EC" id="1.1.1.44"/>
    </reaction>
</comment>
<feature type="binding site" description="in other chain" evidence="7">
    <location>
        <position position="260"/>
    </location>
    <ligand>
        <name>substrate</name>
        <note>ligand shared between dimeric partners</note>
    </ligand>
</feature>
<dbReference type="Gene3D" id="1.10.1040.10">
    <property type="entry name" value="N-(1-d-carboxylethyl)-l-norvaline Dehydrogenase, domain 2"/>
    <property type="match status" value="1"/>
</dbReference>
<feature type="binding site" evidence="8">
    <location>
        <position position="102"/>
    </location>
    <ligand>
        <name>NADP(+)</name>
        <dbReference type="ChEBI" id="CHEBI:58349"/>
    </ligand>
</feature>
<dbReference type="SMART" id="SM01350">
    <property type="entry name" value="6PGD"/>
    <property type="match status" value="1"/>
</dbReference>
<dbReference type="NCBIfam" id="NF006765">
    <property type="entry name" value="PRK09287.1"/>
    <property type="match status" value="1"/>
</dbReference>
<sequence length="470" mass="51784">MSKQQIGVIGLAVMGKNLALNIESRGYSVAVYNRSSDKTEEMLKEHSGKNLTGTYSIEEFVQSLETPRKILLMVKAGFATDATIEQLLPHLDKGDILIDGGNTLYTDTQRRNKELAESGIHFIGTGVSGGEEGALKGPSIMPGGQKEAFELVKPIFEAISAKVDGDPCTTYIGPDGAGHYVKMVHNGIEYGDMQLISEAYFILKNVLGLSAQELHEVFAEWNKGELDSYLIEITADIFTKTDDETGKPLVDMILDTAGQKGTGKWTSKSALDLGVPLPIITESVFARFISAMKDERVKASGILSGPSVTPYEGDKKELIEVVRKALYMSKICSYAQGFAQMRAASEEYNWDLQYGDIAMIFRGGCIIRAAFLQKIKDAYDRDGELANLLLDPYFKEIAESYQGALRKVLTVAIEQGVPVPSFSAALSYYDSYRTATLPANLIQAQRDYFGAHTYQRTDKEGIFHTEWMSK</sequence>
<keyword evidence="12" id="KW-1185">Reference proteome</keyword>
<proteinExistence type="inferred from homology"/>
<evidence type="ECO:0000256" key="6">
    <source>
        <dbReference type="PIRSR" id="PIRSR000109-1"/>
    </source>
</evidence>
<evidence type="ECO:0000256" key="4">
    <source>
        <dbReference type="ARBA" id="ARBA00023064"/>
    </source>
</evidence>
<feature type="binding site" description="in other chain" evidence="7">
    <location>
        <position position="102"/>
    </location>
    <ligand>
        <name>substrate</name>
        <note>ligand shared between dimeric partners</note>
    </ligand>
</feature>
<dbReference type="GO" id="GO:0019521">
    <property type="term" value="P:D-gluconate metabolic process"/>
    <property type="evidence" value="ECO:0007669"/>
    <property type="project" value="UniProtKB-KW"/>
</dbReference>
<organism evidence="11 12">
    <name type="scientific">Metabacillus indicus</name>
    <name type="common">Bacillus indicus</name>
    <dbReference type="NCBI Taxonomy" id="246786"/>
    <lineage>
        <taxon>Bacteria</taxon>
        <taxon>Bacillati</taxon>
        <taxon>Bacillota</taxon>
        <taxon>Bacilli</taxon>
        <taxon>Bacillales</taxon>
        <taxon>Bacillaceae</taxon>
        <taxon>Metabacillus</taxon>
    </lineage>
</organism>
<feature type="binding site" evidence="8">
    <location>
        <begin position="33"/>
        <end position="35"/>
    </location>
    <ligand>
        <name>NADP(+)</name>
        <dbReference type="ChEBI" id="CHEBI:58349"/>
    </ligand>
</feature>
<dbReference type="Pfam" id="PF00393">
    <property type="entry name" value="6PGD"/>
    <property type="match status" value="1"/>
</dbReference>
<feature type="binding site" evidence="7">
    <location>
        <position position="452"/>
    </location>
    <ligand>
        <name>substrate</name>
        <note>ligand shared between dimeric partners</note>
    </ligand>
</feature>
<feature type="binding site" evidence="7">
    <location>
        <position position="446"/>
    </location>
    <ligand>
        <name>substrate</name>
        <note>ligand shared between dimeric partners</note>
    </ligand>
</feature>
<comment type="caution">
    <text evidence="11">The sequence shown here is derived from an EMBL/GenBank/DDBJ whole genome shotgun (WGS) entry which is preliminary data.</text>
</comment>
<gene>
    <name evidence="11" type="ORF">GS18_0210770</name>
</gene>
<dbReference type="AlphaFoldDB" id="A0A084GW94"/>
<feature type="binding site" description="in other chain" evidence="7">
    <location>
        <begin position="128"/>
        <end position="130"/>
    </location>
    <ligand>
        <name>substrate</name>
        <note>ligand shared between dimeric partners</note>
    </ligand>
</feature>
<keyword evidence="5 9" id="KW-0570">Pentose shunt</keyword>
<evidence type="ECO:0000256" key="9">
    <source>
        <dbReference type="RuleBase" id="RU000485"/>
    </source>
</evidence>
<dbReference type="PRINTS" id="PR00076">
    <property type="entry name" value="6PGDHDRGNASE"/>
</dbReference>
<dbReference type="EC" id="1.1.1.44" evidence="5 9"/>
<comment type="similarity">
    <text evidence="1 5 9">Belongs to the 6-phosphogluconate dehydrogenase family.</text>
</comment>
<dbReference type="GO" id="GO:0050661">
    <property type="term" value="F:NADP binding"/>
    <property type="evidence" value="ECO:0007669"/>
    <property type="project" value="InterPro"/>
</dbReference>
<dbReference type="EMBL" id="JNVC02000005">
    <property type="protein sequence ID" value="KEZ51606.1"/>
    <property type="molecule type" value="Genomic_DNA"/>
</dbReference>
<dbReference type="NCBIfam" id="TIGR00873">
    <property type="entry name" value="gnd"/>
    <property type="match status" value="1"/>
</dbReference>
<evidence type="ECO:0000256" key="7">
    <source>
        <dbReference type="PIRSR" id="PIRSR000109-2"/>
    </source>
</evidence>
<evidence type="ECO:0000313" key="12">
    <source>
        <dbReference type="Proteomes" id="UP000028549"/>
    </source>
</evidence>
<feature type="domain" description="6-phosphogluconate dehydrogenase C-terminal" evidence="10">
    <location>
        <begin position="178"/>
        <end position="468"/>
    </location>
</feature>
<dbReference type="Pfam" id="PF03446">
    <property type="entry name" value="NAD_binding_2"/>
    <property type="match status" value="1"/>
</dbReference>
<dbReference type="Gene3D" id="3.40.50.720">
    <property type="entry name" value="NAD(P)-binding Rossmann-like Domain"/>
    <property type="match status" value="1"/>
</dbReference>
<comment type="pathway">
    <text evidence="5 9">Carbohydrate degradation; pentose phosphate pathway; D-ribulose 5-phosphate from D-glucose 6-phosphate (oxidative stage): step 3/3.</text>
</comment>
<evidence type="ECO:0000256" key="1">
    <source>
        <dbReference type="ARBA" id="ARBA00008419"/>
    </source>
</evidence>
<evidence type="ECO:0000256" key="2">
    <source>
        <dbReference type="ARBA" id="ARBA00011738"/>
    </source>
</evidence>
<dbReference type="FunFam" id="1.20.5.320:FF:000001">
    <property type="entry name" value="6-phosphogluconate dehydrogenase, decarboxylating"/>
    <property type="match status" value="1"/>
</dbReference>
<feature type="binding site" description="in other chain" evidence="7">
    <location>
        <begin position="185"/>
        <end position="186"/>
    </location>
    <ligand>
        <name>substrate</name>
        <note>ligand shared between dimeric partners</note>
    </ligand>
</feature>
<reference evidence="11 12" key="1">
    <citation type="journal article" date="2005" name="Int. J. Syst. Evol. Microbiol.">
        <title>Bacillus cibi sp. nov., isolated from jeotgal, a traditional Korean fermented seafood.</title>
        <authorList>
            <person name="Yoon J.H."/>
            <person name="Lee C.H."/>
            <person name="Oh T.K."/>
        </authorList>
    </citation>
    <scope>NUCLEOTIDE SEQUENCE [LARGE SCALE GENOMIC DNA]</scope>
    <source>
        <strain evidence="11 12">DSM 16189</strain>
    </source>
</reference>
<feature type="active site" description="Proton donor" evidence="6">
    <location>
        <position position="189"/>
    </location>
</feature>
<dbReference type="Proteomes" id="UP000028549">
    <property type="component" value="Unassembled WGS sequence"/>
</dbReference>
<protein>
    <recommendedName>
        <fullName evidence="5 9">6-phosphogluconate dehydrogenase, decarboxylating</fullName>
        <ecNumber evidence="5 9">1.1.1.44</ecNumber>
    </recommendedName>
</protein>
<evidence type="ECO:0000313" key="11">
    <source>
        <dbReference type="EMBL" id="KEZ51606.1"/>
    </source>
</evidence>
<dbReference type="SUPFAM" id="SSF48179">
    <property type="entry name" value="6-phosphogluconate dehydrogenase C-terminal domain-like"/>
    <property type="match status" value="1"/>
</dbReference>
<dbReference type="FunFam" id="1.10.1040.10:FF:000002">
    <property type="entry name" value="6-phosphogluconate dehydrogenase, decarboxylating"/>
    <property type="match status" value="1"/>
</dbReference>
<keyword evidence="4 9" id="KW-0311">Gluconate utilization</keyword>
<dbReference type="STRING" id="246786.GS18_0210770"/>
<dbReference type="PROSITE" id="PS00461">
    <property type="entry name" value="6PGD"/>
    <property type="match status" value="1"/>
</dbReference>
<feature type="binding site" evidence="8">
    <location>
        <begin position="74"/>
        <end position="76"/>
    </location>
    <ligand>
        <name>NADP(+)</name>
        <dbReference type="ChEBI" id="CHEBI:58349"/>
    </ligand>
</feature>
<evidence type="ECO:0000256" key="5">
    <source>
        <dbReference type="PIRNR" id="PIRNR000109"/>
    </source>
</evidence>
<keyword evidence="3 5" id="KW-0560">Oxidoreductase</keyword>
<dbReference type="InterPro" id="IPR006184">
    <property type="entry name" value="6PGdom_BS"/>
</dbReference>
<dbReference type="InterPro" id="IPR036291">
    <property type="entry name" value="NAD(P)-bd_dom_sf"/>
</dbReference>
<evidence type="ECO:0000256" key="3">
    <source>
        <dbReference type="ARBA" id="ARBA00023002"/>
    </source>
</evidence>
<feature type="binding site" description="in other chain" evidence="7">
    <location>
        <position position="190"/>
    </location>
    <ligand>
        <name>substrate</name>
        <note>ligand shared between dimeric partners</note>
    </ligand>
</feature>
<dbReference type="GO" id="GO:0006098">
    <property type="term" value="P:pentose-phosphate shunt"/>
    <property type="evidence" value="ECO:0007669"/>
    <property type="project" value="UniProtKB-UniPathway"/>
</dbReference>
<dbReference type="InterPro" id="IPR006115">
    <property type="entry name" value="6PGDH_NADP-bd"/>
</dbReference>
<comment type="subunit">
    <text evidence="2 5">Homodimer.</text>
</comment>
<dbReference type="InterPro" id="IPR006183">
    <property type="entry name" value="Pgluconate_DH"/>
</dbReference>
<dbReference type="GO" id="GO:0004616">
    <property type="term" value="F:phosphogluconate dehydrogenase (decarboxylating) activity"/>
    <property type="evidence" value="ECO:0007669"/>
    <property type="project" value="UniProtKB-EC"/>
</dbReference>
<dbReference type="InterPro" id="IPR008927">
    <property type="entry name" value="6-PGluconate_DH-like_C_sf"/>
</dbReference>
<evidence type="ECO:0000259" key="10">
    <source>
        <dbReference type="SMART" id="SM01350"/>
    </source>
</evidence>
<dbReference type="OrthoDB" id="9804542at2"/>
<feature type="binding site" evidence="8">
    <location>
        <begin position="10"/>
        <end position="15"/>
    </location>
    <ligand>
        <name>NADP(+)</name>
        <dbReference type="ChEBI" id="CHEBI:58349"/>
    </ligand>
</feature>
<keyword evidence="5 9" id="KW-0521">NADP</keyword>
<dbReference type="Gene3D" id="1.20.5.320">
    <property type="entry name" value="6-Phosphogluconate Dehydrogenase, domain 3"/>
    <property type="match status" value="1"/>
</dbReference>
<dbReference type="PANTHER" id="PTHR11811">
    <property type="entry name" value="6-PHOSPHOGLUCONATE DEHYDROGENASE"/>
    <property type="match status" value="1"/>
</dbReference>
<name>A0A084GW94_METID</name>